<dbReference type="InterPro" id="IPR051606">
    <property type="entry name" value="Polyketide_Oxido-like"/>
</dbReference>
<dbReference type="Proteomes" id="UP000316096">
    <property type="component" value="Unassembled WGS sequence"/>
</dbReference>
<name>A0A543CUQ2_9ACTN</name>
<dbReference type="OrthoDB" id="3763081at2"/>
<evidence type="ECO:0000259" key="1">
    <source>
        <dbReference type="Pfam" id="PF13460"/>
    </source>
</evidence>
<keyword evidence="3" id="KW-1185">Reference proteome</keyword>
<comment type="caution">
    <text evidence="2">The sequence shown here is derived from an EMBL/GenBank/DDBJ whole genome shotgun (WGS) entry which is preliminary data.</text>
</comment>
<protein>
    <submittedName>
        <fullName evidence="2">Putative NADH-flavin reductase</fullName>
    </submittedName>
</protein>
<dbReference type="PANTHER" id="PTHR43355:SF2">
    <property type="entry name" value="FLAVIN REDUCTASE (NADPH)"/>
    <property type="match status" value="1"/>
</dbReference>
<dbReference type="InterPro" id="IPR036291">
    <property type="entry name" value="NAD(P)-bd_dom_sf"/>
</dbReference>
<sequence length="216" mass="23723">MSEPTKVVVFGATGGTGRRIIEQGLEAGHRVTAVARRPSAIEVRHERLEVVEGDVLRPETLEKPVADADAVLSALGIGYSRAHTTVYSEGTANIMAAMRAAGVRRLGVISTTSLDPPPVLSDPLQWLFFRGVLHQVLRRPYADVRVMEGEVRASELDWTVLRAARLTNGPRTGKYRTAFDGRIRGGWSISRADVADFLLTRIEDARTYRVAVDIAY</sequence>
<dbReference type="CDD" id="cd05244">
    <property type="entry name" value="BVR-B_like_SDR_a"/>
    <property type="match status" value="1"/>
</dbReference>
<dbReference type="Pfam" id="PF13460">
    <property type="entry name" value="NAD_binding_10"/>
    <property type="match status" value="1"/>
</dbReference>
<proteinExistence type="predicted"/>
<evidence type="ECO:0000313" key="2">
    <source>
        <dbReference type="EMBL" id="TQM00842.1"/>
    </source>
</evidence>
<dbReference type="AlphaFoldDB" id="A0A543CUQ2"/>
<dbReference type="InterPro" id="IPR016040">
    <property type="entry name" value="NAD(P)-bd_dom"/>
</dbReference>
<dbReference type="EMBL" id="VFOZ01000001">
    <property type="protein sequence ID" value="TQM00842.1"/>
    <property type="molecule type" value="Genomic_DNA"/>
</dbReference>
<dbReference type="RefSeq" id="WP_141960707.1">
    <property type="nucleotide sequence ID" value="NZ_VFOZ01000001.1"/>
</dbReference>
<evidence type="ECO:0000313" key="3">
    <source>
        <dbReference type="Proteomes" id="UP000316096"/>
    </source>
</evidence>
<dbReference type="GO" id="GO:0042602">
    <property type="term" value="F:riboflavin reductase (NADPH) activity"/>
    <property type="evidence" value="ECO:0007669"/>
    <property type="project" value="TreeGrafter"/>
</dbReference>
<reference evidence="2 3" key="1">
    <citation type="submission" date="2019-06" db="EMBL/GenBank/DDBJ databases">
        <title>Sequencing the genomes of 1000 actinobacteria strains.</title>
        <authorList>
            <person name="Klenk H.-P."/>
        </authorList>
    </citation>
    <scope>NUCLEOTIDE SEQUENCE [LARGE SCALE GENOMIC DNA]</scope>
    <source>
        <strain evidence="2 3">DSM 102200</strain>
    </source>
</reference>
<dbReference type="GO" id="GO:0004074">
    <property type="term" value="F:biliverdin reductase [NAD(P)H] activity"/>
    <property type="evidence" value="ECO:0007669"/>
    <property type="project" value="TreeGrafter"/>
</dbReference>
<dbReference type="PANTHER" id="PTHR43355">
    <property type="entry name" value="FLAVIN REDUCTASE (NADPH)"/>
    <property type="match status" value="1"/>
</dbReference>
<feature type="domain" description="NAD(P)-binding" evidence="1">
    <location>
        <begin position="11"/>
        <end position="204"/>
    </location>
</feature>
<gene>
    <name evidence="2" type="ORF">FB559_6565</name>
</gene>
<dbReference type="Gene3D" id="3.40.50.720">
    <property type="entry name" value="NAD(P)-binding Rossmann-like Domain"/>
    <property type="match status" value="1"/>
</dbReference>
<accession>A0A543CUQ2</accession>
<organism evidence="2 3">
    <name type="scientific">Actinoallomurus bryophytorum</name>
    <dbReference type="NCBI Taxonomy" id="1490222"/>
    <lineage>
        <taxon>Bacteria</taxon>
        <taxon>Bacillati</taxon>
        <taxon>Actinomycetota</taxon>
        <taxon>Actinomycetes</taxon>
        <taxon>Streptosporangiales</taxon>
        <taxon>Thermomonosporaceae</taxon>
        <taxon>Actinoallomurus</taxon>
    </lineage>
</organism>
<dbReference type="SUPFAM" id="SSF51735">
    <property type="entry name" value="NAD(P)-binding Rossmann-fold domains"/>
    <property type="match status" value="1"/>
</dbReference>